<dbReference type="InterPro" id="IPR050425">
    <property type="entry name" value="NAD(P)_dehydrat-like"/>
</dbReference>
<evidence type="ECO:0000313" key="6">
    <source>
        <dbReference type="EMBL" id="KAB1209944.1"/>
    </source>
</evidence>
<dbReference type="InterPro" id="IPR036291">
    <property type="entry name" value="NAD(P)-bd_dom_sf"/>
</dbReference>
<dbReference type="InterPro" id="IPR001509">
    <property type="entry name" value="Epimerase_deHydtase"/>
</dbReference>
<keyword evidence="2" id="KW-0560">Oxidoreductase</keyword>
<gene>
    <name evidence="6" type="ORF">CJ030_MR6G028572</name>
</gene>
<evidence type="ECO:0000256" key="1">
    <source>
        <dbReference type="ARBA" id="ARBA00022857"/>
    </source>
</evidence>
<keyword evidence="1" id="KW-0521">NADP</keyword>
<comment type="similarity">
    <text evidence="3">Belongs to the NAD(P)-dependent epimerase/dehydratase family. Dihydroflavonol-4-reductase subfamily.</text>
</comment>
<dbReference type="GO" id="GO:0016616">
    <property type="term" value="F:oxidoreductase activity, acting on the CH-OH group of donors, NAD or NADP as acceptor"/>
    <property type="evidence" value="ECO:0007669"/>
    <property type="project" value="TreeGrafter"/>
</dbReference>
<protein>
    <submittedName>
        <fullName evidence="6">Tetraketide alpha-pyrone reductase 1</fullName>
    </submittedName>
</protein>
<proteinExistence type="inferred from homology"/>
<comment type="caution">
    <text evidence="6">The sequence shown here is derived from an EMBL/GenBank/DDBJ whole genome shotgun (WGS) entry which is preliminary data.</text>
</comment>
<keyword evidence="4" id="KW-0472">Membrane</keyword>
<dbReference type="AlphaFoldDB" id="A0A6A1VAX4"/>
<dbReference type="PANTHER" id="PTHR10366">
    <property type="entry name" value="NAD DEPENDENT EPIMERASE/DEHYDRATASE"/>
    <property type="match status" value="1"/>
</dbReference>
<dbReference type="SUPFAM" id="SSF51735">
    <property type="entry name" value="NAD(P)-binding Rossmann-fold domains"/>
    <property type="match status" value="1"/>
</dbReference>
<accession>A0A6A1VAX4</accession>
<dbReference type="FunFam" id="3.40.50.720:FF:000085">
    <property type="entry name" value="Dihydroflavonol reductase"/>
    <property type="match status" value="1"/>
</dbReference>
<feature type="domain" description="NAD-dependent epimerase/dehydratase" evidence="5">
    <location>
        <begin position="62"/>
        <end position="168"/>
    </location>
</feature>
<dbReference type="Proteomes" id="UP000516437">
    <property type="component" value="Chromosome 6"/>
</dbReference>
<dbReference type="PANTHER" id="PTHR10366:SF575">
    <property type="entry name" value="NAD-DEPENDENT EPIMERASE_DEHYDRATASE DOMAIN-CONTAINING PROTEIN"/>
    <property type="match status" value="1"/>
</dbReference>
<feature type="transmembrane region" description="Helical" evidence="4">
    <location>
        <begin position="31"/>
        <end position="52"/>
    </location>
</feature>
<dbReference type="EMBL" id="RXIC02000024">
    <property type="protein sequence ID" value="KAB1209944.1"/>
    <property type="molecule type" value="Genomic_DNA"/>
</dbReference>
<dbReference type="OrthoDB" id="2735536at2759"/>
<dbReference type="Gene3D" id="3.40.50.720">
    <property type="entry name" value="NAD(P)-binding Rossmann-like Domain"/>
    <property type="match status" value="1"/>
</dbReference>
<dbReference type="Pfam" id="PF01370">
    <property type="entry name" value="Epimerase"/>
    <property type="match status" value="1"/>
</dbReference>
<keyword evidence="4" id="KW-0812">Transmembrane</keyword>
<sequence>MTQRRRNTYLRWMELRKDFICSKQTYWKKDLLILGLMAMKAFFIQQVLLISMSRIHGTYIPQAEVLDPAVKGTLNILRSCSKASSVKRVVITSSVAAVLFSGKPLTPDVESDETSFSDPAFCEKSELWYMLSKTLAEAAAWKFSKENGIDMVTINPGWVIGPLLNRAQKTLDPAVPIWVDVRDTATAHILAYENPSANGRYCVVHQISPFSEVLQILRELFPTFNLPETCEGLSIYKISKEKVERLGLKFIPFEGQSKGRC</sequence>
<reference evidence="6 7" key="1">
    <citation type="journal article" date="2019" name="Plant Biotechnol. J.">
        <title>The red bayberry genome and genetic basis of sex determination.</title>
        <authorList>
            <person name="Jia H.M."/>
            <person name="Jia H.J."/>
            <person name="Cai Q.L."/>
            <person name="Wang Y."/>
            <person name="Zhao H.B."/>
            <person name="Yang W.F."/>
            <person name="Wang G.Y."/>
            <person name="Li Y.H."/>
            <person name="Zhan D.L."/>
            <person name="Shen Y.T."/>
            <person name="Niu Q.F."/>
            <person name="Chang L."/>
            <person name="Qiu J."/>
            <person name="Zhao L."/>
            <person name="Xie H.B."/>
            <person name="Fu W.Y."/>
            <person name="Jin J."/>
            <person name="Li X.W."/>
            <person name="Jiao Y."/>
            <person name="Zhou C.C."/>
            <person name="Tu T."/>
            <person name="Chai C.Y."/>
            <person name="Gao J.L."/>
            <person name="Fan L.J."/>
            <person name="van de Weg E."/>
            <person name="Wang J.Y."/>
            <person name="Gao Z.S."/>
        </authorList>
    </citation>
    <scope>NUCLEOTIDE SEQUENCE [LARGE SCALE GENOMIC DNA]</scope>
    <source>
        <tissue evidence="6">Leaves</tissue>
    </source>
</reference>
<evidence type="ECO:0000313" key="7">
    <source>
        <dbReference type="Proteomes" id="UP000516437"/>
    </source>
</evidence>
<evidence type="ECO:0000256" key="2">
    <source>
        <dbReference type="ARBA" id="ARBA00023002"/>
    </source>
</evidence>
<keyword evidence="7" id="KW-1185">Reference proteome</keyword>
<name>A0A6A1VAX4_9ROSI</name>
<evidence type="ECO:0000256" key="3">
    <source>
        <dbReference type="ARBA" id="ARBA00023445"/>
    </source>
</evidence>
<organism evidence="6 7">
    <name type="scientific">Morella rubra</name>
    <name type="common">Chinese bayberry</name>
    <dbReference type="NCBI Taxonomy" id="262757"/>
    <lineage>
        <taxon>Eukaryota</taxon>
        <taxon>Viridiplantae</taxon>
        <taxon>Streptophyta</taxon>
        <taxon>Embryophyta</taxon>
        <taxon>Tracheophyta</taxon>
        <taxon>Spermatophyta</taxon>
        <taxon>Magnoliopsida</taxon>
        <taxon>eudicotyledons</taxon>
        <taxon>Gunneridae</taxon>
        <taxon>Pentapetalae</taxon>
        <taxon>rosids</taxon>
        <taxon>fabids</taxon>
        <taxon>Fagales</taxon>
        <taxon>Myricaceae</taxon>
        <taxon>Morella</taxon>
    </lineage>
</organism>
<keyword evidence="4" id="KW-1133">Transmembrane helix</keyword>
<evidence type="ECO:0000259" key="5">
    <source>
        <dbReference type="Pfam" id="PF01370"/>
    </source>
</evidence>
<evidence type="ECO:0000256" key="4">
    <source>
        <dbReference type="SAM" id="Phobius"/>
    </source>
</evidence>